<evidence type="ECO:0000313" key="1">
    <source>
        <dbReference type="EMBL" id="KAF9503905.1"/>
    </source>
</evidence>
<keyword evidence="2" id="KW-1185">Reference proteome</keyword>
<name>A0A9P6DMU2_9AGAM</name>
<accession>A0A9P6DMU2</accession>
<comment type="caution">
    <text evidence="1">The sequence shown here is derived from an EMBL/GenBank/DDBJ whole genome shotgun (WGS) entry which is preliminary data.</text>
</comment>
<dbReference type="EMBL" id="MU129287">
    <property type="protein sequence ID" value="KAF9503905.1"/>
    <property type="molecule type" value="Genomic_DNA"/>
</dbReference>
<sequence length="74" mass="8005">MSALHDLSTEKASDTARIAMSGGDVAHQMALSRSKIDSEALRQIGVHLVYLMGATSPPQQQHMARTRLTSTARN</sequence>
<reference evidence="1" key="1">
    <citation type="journal article" date="2020" name="Nat. Commun.">
        <title>Large-scale genome sequencing of mycorrhizal fungi provides insights into the early evolution of symbiotic traits.</title>
        <authorList>
            <person name="Miyauchi S."/>
            <person name="Kiss E."/>
            <person name="Kuo A."/>
            <person name="Drula E."/>
            <person name="Kohler A."/>
            <person name="Sanchez-Garcia M."/>
            <person name="Morin E."/>
            <person name="Andreopoulos B."/>
            <person name="Barry K.W."/>
            <person name="Bonito G."/>
            <person name="Buee M."/>
            <person name="Carver A."/>
            <person name="Chen C."/>
            <person name="Cichocki N."/>
            <person name="Clum A."/>
            <person name="Culley D."/>
            <person name="Crous P.W."/>
            <person name="Fauchery L."/>
            <person name="Girlanda M."/>
            <person name="Hayes R.D."/>
            <person name="Keri Z."/>
            <person name="LaButti K."/>
            <person name="Lipzen A."/>
            <person name="Lombard V."/>
            <person name="Magnuson J."/>
            <person name="Maillard F."/>
            <person name="Murat C."/>
            <person name="Nolan M."/>
            <person name="Ohm R.A."/>
            <person name="Pangilinan J."/>
            <person name="Pereira M.F."/>
            <person name="Perotto S."/>
            <person name="Peter M."/>
            <person name="Pfister S."/>
            <person name="Riley R."/>
            <person name="Sitrit Y."/>
            <person name="Stielow J.B."/>
            <person name="Szollosi G."/>
            <person name="Zifcakova L."/>
            <person name="Stursova M."/>
            <person name="Spatafora J.W."/>
            <person name="Tedersoo L."/>
            <person name="Vaario L.M."/>
            <person name="Yamada A."/>
            <person name="Yan M."/>
            <person name="Wang P."/>
            <person name="Xu J."/>
            <person name="Bruns T."/>
            <person name="Baldrian P."/>
            <person name="Vilgalys R."/>
            <person name="Dunand C."/>
            <person name="Henrissat B."/>
            <person name="Grigoriev I.V."/>
            <person name="Hibbett D."/>
            <person name="Nagy L.G."/>
            <person name="Martin F.M."/>
        </authorList>
    </citation>
    <scope>NUCLEOTIDE SEQUENCE</scope>
    <source>
        <strain evidence="1">UP504</strain>
    </source>
</reference>
<organism evidence="1 2">
    <name type="scientific">Hydnum rufescens UP504</name>
    <dbReference type="NCBI Taxonomy" id="1448309"/>
    <lineage>
        <taxon>Eukaryota</taxon>
        <taxon>Fungi</taxon>
        <taxon>Dikarya</taxon>
        <taxon>Basidiomycota</taxon>
        <taxon>Agaricomycotina</taxon>
        <taxon>Agaricomycetes</taxon>
        <taxon>Cantharellales</taxon>
        <taxon>Hydnaceae</taxon>
        <taxon>Hydnum</taxon>
    </lineage>
</organism>
<proteinExistence type="predicted"/>
<gene>
    <name evidence="1" type="ORF">BS47DRAFT_1401950</name>
</gene>
<protein>
    <submittedName>
        <fullName evidence="1">Uncharacterized protein</fullName>
    </submittedName>
</protein>
<dbReference type="AlphaFoldDB" id="A0A9P6DMU2"/>
<evidence type="ECO:0000313" key="2">
    <source>
        <dbReference type="Proteomes" id="UP000886523"/>
    </source>
</evidence>
<dbReference type="Proteomes" id="UP000886523">
    <property type="component" value="Unassembled WGS sequence"/>
</dbReference>